<name>A0ACD5XEC7_AVESA</name>
<sequence>MYFLPHIVAIYRRFWTAEESHPARCNLLQHPISPKYTATGLHWLDTAGAKMGKPVKIGPWGGAGGDERNVQAMPRRLVSVTIHSGEGIDGISFTYVGSDYIQYSEGPWGRTLNTESTITLDPTDYVTDISGTFGTAYDNNIVTSLKIATVNDKDPKTFGTPNGTPFHIPVLDGGRIVGFFGRSGDLLDAIGVYIIA</sequence>
<evidence type="ECO:0000313" key="1">
    <source>
        <dbReference type="EnsemblPlants" id="AVESA.00010b.r2.4DG0780120.1.CDS"/>
    </source>
</evidence>
<protein>
    <submittedName>
        <fullName evidence="1">Uncharacterized protein</fullName>
    </submittedName>
</protein>
<organism evidence="1 2">
    <name type="scientific">Avena sativa</name>
    <name type="common">Oat</name>
    <dbReference type="NCBI Taxonomy" id="4498"/>
    <lineage>
        <taxon>Eukaryota</taxon>
        <taxon>Viridiplantae</taxon>
        <taxon>Streptophyta</taxon>
        <taxon>Embryophyta</taxon>
        <taxon>Tracheophyta</taxon>
        <taxon>Spermatophyta</taxon>
        <taxon>Magnoliopsida</taxon>
        <taxon>Liliopsida</taxon>
        <taxon>Poales</taxon>
        <taxon>Poaceae</taxon>
        <taxon>BOP clade</taxon>
        <taxon>Pooideae</taxon>
        <taxon>Poodae</taxon>
        <taxon>Poeae</taxon>
        <taxon>Poeae Chloroplast Group 1 (Aveneae type)</taxon>
        <taxon>Aveninae</taxon>
        <taxon>Avena</taxon>
    </lineage>
</organism>
<reference evidence="1" key="1">
    <citation type="submission" date="2021-05" db="EMBL/GenBank/DDBJ databases">
        <authorList>
            <person name="Scholz U."/>
            <person name="Mascher M."/>
            <person name="Fiebig A."/>
        </authorList>
    </citation>
    <scope>NUCLEOTIDE SEQUENCE [LARGE SCALE GENOMIC DNA]</scope>
</reference>
<reference evidence="1" key="2">
    <citation type="submission" date="2025-09" db="UniProtKB">
        <authorList>
            <consortium name="EnsemblPlants"/>
        </authorList>
    </citation>
    <scope>IDENTIFICATION</scope>
</reference>
<keyword evidence="2" id="KW-1185">Reference proteome</keyword>
<evidence type="ECO:0000313" key="2">
    <source>
        <dbReference type="Proteomes" id="UP001732700"/>
    </source>
</evidence>
<dbReference type="Proteomes" id="UP001732700">
    <property type="component" value="Chromosome 4D"/>
</dbReference>
<accession>A0ACD5XEC7</accession>
<dbReference type="EnsemblPlants" id="AVESA.00010b.r2.4DG0780120.1">
    <property type="protein sequence ID" value="AVESA.00010b.r2.4DG0780120.1.CDS"/>
    <property type="gene ID" value="AVESA.00010b.r2.4DG0780120"/>
</dbReference>
<proteinExistence type="predicted"/>